<sequence>MMINSNLFPQWMPAWLSESGTDELAQEITEYVNQRLQSAPVQNEGRAASEEMPLVALASRNWANGTPPAEIDKRSQIAEIIWANVKTYASGCGWKRWLLLEAALQDGMQTGDLLFTASVLRTMLEELSWLHALDLDQCEVRTLAVSVNEADSIRIKYFMLATQLMMGKFSRESILSGNDFPESPFDLLGDRALKAKRALNTYVHPNYGSHIAALYPEGQEAAHVILEATAAMYESFYALRHTCIAAPAASFSESILDCKGLLDQFEHCGLADAMHALNTISPVNPIKTKELLESLRHESFVCDLSDPMLTELLSDLPREPDMTGGIQGFRIWAGASSTDVLSMAVARRSEQVLNDRFPAGMPKRSDESGWLAFNLASLELAITAAGLKQCAFRTQVIRQLIKGNPMGIWLAARGMIENHAVMLWLPKVLSETMDIMARDAVAGPHLSKVADKLARALADFLTTGAAQSSAARSWPLDPVTGRPRARISLSTVVNKAFSDDDFWLTQYDFGSAVMHGRAYRNSTIANDLDDIIQGARAQGLLILDKLIVEESQTAAMAAMQAMRLRHGAELDPIASAVGNSRWSWGWDSCKLVAGKDYTGSGTMDEPYIIAPHVGFHVGSRALAAQDLDSEVLKVFNASRSEGYMLERSPNGLLCDVWRWAGRECWIELPPRQTSSEENS</sequence>
<keyword evidence="2" id="KW-1185">Reference proteome</keyword>
<proteinExistence type="predicted"/>
<dbReference type="EMBL" id="JABLUU010000029">
    <property type="protein sequence ID" value="MBT0676843.1"/>
    <property type="molecule type" value="Genomic_DNA"/>
</dbReference>
<dbReference type="RefSeq" id="WP_214165882.1">
    <property type="nucleotide sequence ID" value="NZ_JABLUU010000029.1"/>
</dbReference>
<name>A0ABS5SRR8_9PROT</name>
<protein>
    <submittedName>
        <fullName evidence="1">Uncharacterized protein</fullName>
    </submittedName>
</protein>
<reference evidence="1 2" key="1">
    <citation type="journal article" date="2021" name="Astrobiology">
        <title>Bacterial Cellulose Retains Robustness but Its Synthesis Declines After Exposure to a Mars-Like Environment Simulated Outside the International Space Station.</title>
        <authorList>
            <person name="Orlovska I."/>
            <person name="Podolich O."/>
            <person name="Kukharenko O."/>
            <person name="Zaets I."/>
            <person name="Reva O."/>
            <person name="Khirunenko L."/>
            <person name="Zmejkoski D."/>
            <person name="Rogalsky S."/>
            <person name="Barh D."/>
            <person name="Tiwari S."/>
            <person name="Kumavath R."/>
            <person name="Goes-Neto A."/>
            <person name="Azevedo V."/>
            <person name="Brenig B."/>
            <person name="Ghosh P."/>
            <person name="de Vera J.P."/>
            <person name="Kozyrovska N."/>
        </authorList>
    </citation>
    <scope>NUCLEOTIDE SEQUENCE [LARGE SCALE GENOMIC DNA]</scope>
    <source>
        <strain evidence="1 2">IMBG 311</strain>
    </source>
</reference>
<evidence type="ECO:0000313" key="1">
    <source>
        <dbReference type="EMBL" id="MBT0676843.1"/>
    </source>
</evidence>
<accession>A0ABS5SRR8</accession>
<dbReference type="GeneID" id="79189216"/>
<organism evidence="1 2">
    <name type="scientific">Komagataeibacter oboediens</name>
    <dbReference type="NCBI Taxonomy" id="65958"/>
    <lineage>
        <taxon>Bacteria</taxon>
        <taxon>Pseudomonadati</taxon>
        <taxon>Pseudomonadota</taxon>
        <taxon>Alphaproteobacteria</taxon>
        <taxon>Acetobacterales</taxon>
        <taxon>Acetobacteraceae</taxon>
        <taxon>Komagataeibacter</taxon>
    </lineage>
</organism>
<gene>
    <name evidence="1" type="ORF">HNO79_15850</name>
</gene>
<comment type="caution">
    <text evidence="1">The sequence shown here is derived from an EMBL/GenBank/DDBJ whole genome shotgun (WGS) entry which is preliminary data.</text>
</comment>
<dbReference type="Proteomes" id="UP001519538">
    <property type="component" value="Unassembled WGS sequence"/>
</dbReference>
<evidence type="ECO:0000313" key="2">
    <source>
        <dbReference type="Proteomes" id="UP001519538"/>
    </source>
</evidence>